<reference evidence="6" key="1">
    <citation type="journal article" date="2019" name="Int. J. Syst. Evol. Microbiol.">
        <title>The Global Catalogue of Microorganisms (GCM) 10K type strain sequencing project: providing services to taxonomists for standard genome sequencing and annotation.</title>
        <authorList>
            <consortium name="The Broad Institute Genomics Platform"/>
            <consortium name="The Broad Institute Genome Sequencing Center for Infectious Disease"/>
            <person name="Wu L."/>
            <person name="Ma J."/>
        </authorList>
    </citation>
    <scope>NUCLEOTIDE SEQUENCE [LARGE SCALE GENOMIC DNA]</scope>
    <source>
        <strain evidence="6">JCM 17551</strain>
    </source>
</reference>
<evidence type="ECO:0000313" key="6">
    <source>
        <dbReference type="Proteomes" id="UP001501565"/>
    </source>
</evidence>
<dbReference type="InterPro" id="IPR044946">
    <property type="entry name" value="Restrct_endonuc_typeI_TRD_sf"/>
</dbReference>
<dbReference type="RefSeq" id="WP_344795777.1">
    <property type="nucleotide sequence ID" value="NZ_BAABBN010000004.1"/>
</dbReference>
<feature type="domain" description="Type I restriction modification DNA specificity" evidence="4">
    <location>
        <begin position="113"/>
        <end position="209"/>
    </location>
</feature>
<organism evidence="5 6">
    <name type="scientific">Litoribacillus peritrichatus</name>
    <dbReference type="NCBI Taxonomy" id="718191"/>
    <lineage>
        <taxon>Bacteria</taxon>
        <taxon>Pseudomonadati</taxon>
        <taxon>Pseudomonadota</taxon>
        <taxon>Gammaproteobacteria</taxon>
        <taxon>Oceanospirillales</taxon>
        <taxon>Oceanospirillaceae</taxon>
        <taxon>Litoribacillus</taxon>
    </lineage>
</organism>
<dbReference type="Proteomes" id="UP001501565">
    <property type="component" value="Unassembled WGS sequence"/>
</dbReference>
<dbReference type="PANTHER" id="PTHR30408">
    <property type="entry name" value="TYPE-1 RESTRICTION ENZYME ECOKI SPECIFICITY PROTEIN"/>
    <property type="match status" value="1"/>
</dbReference>
<dbReference type="CDD" id="cd17283">
    <property type="entry name" value="RMtype1_S_Hpy180ORF7835P_TRD2-CR2_like"/>
    <property type="match status" value="1"/>
</dbReference>
<evidence type="ECO:0000256" key="3">
    <source>
        <dbReference type="ARBA" id="ARBA00023125"/>
    </source>
</evidence>
<evidence type="ECO:0000259" key="4">
    <source>
        <dbReference type="Pfam" id="PF01420"/>
    </source>
</evidence>
<protein>
    <recommendedName>
        <fullName evidence="4">Type I restriction modification DNA specificity domain-containing protein</fullName>
    </recommendedName>
</protein>
<dbReference type="Gene3D" id="1.10.287.1120">
    <property type="entry name" value="Bipartite methylase S protein"/>
    <property type="match status" value="1"/>
</dbReference>
<sequence length="464" mass="52124">MKVLESRYDTYQYSDYFKTDLPGHWAEKRLAYLADQRRMAFVDGPFGSDLKTDDYKDSGVPLIQLNNIRDSKHLLQNIKFITQKKKEQLNRHLALPCDLVIAKMAEPVARCAVVSDQYPEYVIVADCVKLTPNLNLVDLNYLVWAINCDYVKVNAELVSTGTTRIRINLGELKKLKVPFPPYSEQEKIANFLDHETAKIDTLIEKQQQLIKLLKEKRQAVISHAVTKGLNPNAPMRDSGVEWLGEVPEHWVVSKFGYISQVVRGGSPRPAGDPTLFNGDYSPWVTVAEITKDDEIYLTETETFLTEKGSDQCRVFKSGTLLLSNSGATLGVPSILKIDANANDGVVGFENLELNHEFAYYYLSSLTDDLRERIKQGSGQPNLNTDIVKALAVPVPSEDEVEAIVGSIRKTREHYKKLEDKAVAGIELLQERRTALISAAVTGKIDVRNWVAPESIDRVNNKDVA</sequence>
<name>A0ABP7M642_9GAMM</name>
<dbReference type="InterPro" id="IPR000055">
    <property type="entry name" value="Restrct_endonuc_typeI_TRD"/>
</dbReference>
<keyword evidence="6" id="KW-1185">Reference proteome</keyword>
<keyword evidence="3" id="KW-0238">DNA-binding</keyword>
<dbReference type="Pfam" id="PF01420">
    <property type="entry name" value="Methylase_S"/>
    <property type="match status" value="2"/>
</dbReference>
<feature type="domain" description="Type I restriction modification DNA specificity" evidence="4">
    <location>
        <begin position="247"/>
        <end position="403"/>
    </location>
</feature>
<evidence type="ECO:0000256" key="2">
    <source>
        <dbReference type="ARBA" id="ARBA00022747"/>
    </source>
</evidence>
<evidence type="ECO:0000256" key="1">
    <source>
        <dbReference type="ARBA" id="ARBA00010923"/>
    </source>
</evidence>
<gene>
    <name evidence="5" type="ORF">GCM10022277_08280</name>
</gene>
<dbReference type="InterPro" id="IPR052021">
    <property type="entry name" value="Type-I_RS_S_subunit"/>
</dbReference>
<dbReference type="Gene3D" id="3.90.220.20">
    <property type="entry name" value="DNA methylase specificity domains"/>
    <property type="match status" value="2"/>
</dbReference>
<evidence type="ECO:0000313" key="5">
    <source>
        <dbReference type="EMBL" id="GAA3915942.1"/>
    </source>
</evidence>
<comment type="similarity">
    <text evidence="1">Belongs to the type-I restriction system S methylase family.</text>
</comment>
<proteinExistence type="inferred from homology"/>
<dbReference type="EMBL" id="BAABBN010000004">
    <property type="protein sequence ID" value="GAA3915942.1"/>
    <property type="molecule type" value="Genomic_DNA"/>
</dbReference>
<accession>A0ABP7M642</accession>
<dbReference type="SUPFAM" id="SSF116734">
    <property type="entry name" value="DNA methylase specificity domain"/>
    <property type="match status" value="2"/>
</dbReference>
<comment type="caution">
    <text evidence="5">The sequence shown here is derived from an EMBL/GenBank/DDBJ whole genome shotgun (WGS) entry which is preliminary data.</text>
</comment>
<keyword evidence="2" id="KW-0680">Restriction system</keyword>
<dbReference type="PANTHER" id="PTHR30408:SF12">
    <property type="entry name" value="TYPE I RESTRICTION ENZYME MJAVIII SPECIFICITY SUBUNIT"/>
    <property type="match status" value="1"/>
</dbReference>